<evidence type="ECO:0000313" key="7">
    <source>
        <dbReference type="EMBL" id="CAH0549300.1"/>
    </source>
</evidence>
<keyword evidence="4" id="KW-0862">Zinc</keyword>
<keyword evidence="1" id="KW-0479">Metal-binding</keyword>
<dbReference type="PROSITE" id="PS00028">
    <property type="entry name" value="ZINC_FINGER_C2H2_1"/>
    <property type="match status" value="2"/>
</dbReference>
<dbReference type="SUPFAM" id="SSF57667">
    <property type="entry name" value="beta-beta-alpha zinc fingers"/>
    <property type="match status" value="2"/>
</dbReference>
<accession>A0A9P0AVV5</accession>
<dbReference type="Gene3D" id="3.30.160.60">
    <property type="entry name" value="Classic Zinc Finger"/>
    <property type="match status" value="4"/>
</dbReference>
<keyword evidence="8" id="KW-1185">Reference proteome</keyword>
<sequence>MNNFADQETPLTSGIAIKQDIKEEFDEDNSIACDDLGVKNDEEDYFDGAEQFEMKFEVENERLLDISFKNEETNKEILSEKVPKEEKGNEKNPLSKDRLFECDICPKKYKSRDGLNEHTKFVHKKHELDQFKCSICNYVTVRKSNFIKHLKIHDSKNYLKCKFCHYTTAWLYNLNTHVTRKHNLQNTGENKVEITGTMEPIVVKKEPLDGFEGSILTNKPRPTFADLEMPSTSGIAIKQEIKEEYDDLAVKIESTFTDQEDYYDEAELVEMKFEAEHESFVDIRSKSENVNKEIQLEKVVPKAEKEIEKNPKGKFECKVCPKTYQTRMGLFYHKKYVHKKHELEEFKCSKCDFVTVRKGILNKHVKIHDKSNYLKCQFCQYMAAELKGLNAHILSKHKLENKGENEIKITGKVYECTKCSYSTLHKAHYDNHLRVCLKLKNVKCYECHLCLYKTIHKSHLTTHIKSHNEIKKLKCLFCLYESNAKQNLDQHILTRHSDMLNESNRNIITSQIHHCQLCKYKSINKGNLKAHLKTHSVEMSKTITN</sequence>
<evidence type="ECO:0000256" key="5">
    <source>
        <dbReference type="PROSITE-ProRule" id="PRU00042"/>
    </source>
</evidence>
<reference evidence="7" key="1">
    <citation type="submission" date="2021-12" db="EMBL/GenBank/DDBJ databases">
        <authorList>
            <person name="King R."/>
        </authorList>
    </citation>
    <scope>NUCLEOTIDE SEQUENCE</scope>
</reference>
<dbReference type="InterPro" id="IPR050688">
    <property type="entry name" value="Zinc_finger/UBP_domain"/>
</dbReference>
<gene>
    <name evidence="7" type="ORF">MELIAE_LOCUS2494</name>
</gene>
<feature type="domain" description="C2H2-type" evidence="6">
    <location>
        <begin position="131"/>
        <end position="158"/>
    </location>
</feature>
<evidence type="ECO:0000259" key="6">
    <source>
        <dbReference type="PROSITE" id="PS50157"/>
    </source>
</evidence>
<evidence type="ECO:0000313" key="8">
    <source>
        <dbReference type="Proteomes" id="UP001154078"/>
    </source>
</evidence>
<dbReference type="SMART" id="SM00355">
    <property type="entry name" value="ZnF_C2H2"/>
    <property type="match status" value="10"/>
</dbReference>
<keyword evidence="3 5" id="KW-0863">Zinc-finger</keyword>
<dbReference type="Pfam" id="PF00096">
    <property type="entry name" value="zf-C2H2"/>
    <property type="match status" value="2"/>
</dbReference>
<dbReference type="InterPro" id="IPR036236">
    <property type="entry name" value="Znf_C2H2_sf"/>
</dbReference>
<dbReference type="GO" id="GO:0045944">
    <property type="term" value="P:positive regulation of transcription by RNA polymerase II"/>
    <property type="evidence" value="ECO:0007669"/>
    <property type="project" value="TreeGrafter"/>
</dbReference>
<feature type="domain" description="C2H2-type" evidence="6">
    <location>
        <begin position="445"/>
        <end position="472"/>
    </location>
</feature>
<dbReference type="InterPro" id="IPR013087">
    <property type="entry name" value="Znf_C2H2_type"/>
</dbReference>
<feature type="domain" description="C2H2-type" evidence="6">
    <location>
        <begin position="513"/>
        <end position="540"/>
    </location>
</feature>
<evidence type="ECO:0000256" key="2">
    <source>
        <dbReference type="ARBA" id="ARBA00022737"/>
    </source>
</evidence>
<dbReference type="PANTHER" id="PTHR24403">
    <property type="entry name" value="ZINC FINGER PROTEIN"/>
    <property type="match status" value="1"/>
</dbReference>
<dbReference type="GO" id="GO:0008270">
    <property type="term" value="F:zinc ion binding"/>
    <property type="evidence" value="ECO:0007669"/>
    <property type="project" value="UniProtKB-KW"/>
</dbReference>
<feature type="domain" description="C2H2-type" evidence="6">
    <location>
        <begin position="100"/>
        <end position="128"/>
    </location>
</feature>
<dbReference type="GO" id="GO:0005634">
    <property type="term" value="C:nucleus"/>
    <property type="evidence" value="ECO:0007669"/>
    <property type="project" value="TreeGrafter"/>
</dbReference>
<name>A0A9P0AVV5_BRAAE</name>
<dbReference type="PANTHER" id="PTHR24403:SF67">
    <property type="entry name" value="FI01116P-RELATED"/>
    <property type="match status" value="1"/>
</dbReference>
<keyword evidence="2" id="KW-0677">Repeat</keyword>
<evidence type="ECO:0000256" key="4">
    <source>
        <dbReference type="ARBA" id="ARBA00022833"/>
    </source>
</evidence>
<evidence type="ECO:0000256" key="3">
    <source>
        <dbReference type="ARBA" id="ARBA00022771"/>
    </source>
</evidence>
<protein>
    <recommendedName>
        <fullName evidence="6">C2H2-type domain-containing protein</fullName>
    </recommendedName>
</protein>
<organism evidence="7 8">
    <name type="scientific">Brassicogethes aeneus</name>
    <name type="common">Rape pollen beetle</name>
    <name type="synonym">Meligethes aeneus</name>
    <dbReference type="NCBI Taxonomy" id="1431903"/>
    <lineage>
        <taxon>Eukaryota</taxon>
        <taxon>Metazoa</taxon>
        <taxon>Ecdysozoa</taxon>
        <taxon>Arthropoda</taxon>
        <taxon>Hexapoda</taxon>
        <taxon>Insecta</taxon>
        <taxon>Pterygota</taxon>
        <taxon>Neoptera</taxon>
        <taxon>Endopterygota</taxon>
        <taxon>Coleoptera</taxon>
        <taxon>Polyphaga</taxon>
        <taxon>Cucujiformia</taxon>
        <taxon>Nitidulidae</taxon>
        <taxon>Meligethinae</taxon>
        <taxon>Brassicogethes</taxon>
    </lineage>
</organism>
<dbReference type="OrthoDB" id="3561125at2759"/>
<feature type="domain" description="C2H2-type" evidence="6">
    <location>
        <begin position="346"/>
        <end position="373"/>
    </location>
</feature>
<dbReference type="Proteomes" id="UP001154078">
    <property type="component" value="Chromosome 11"/>
</dbReference>
<dbReference type="AlphaFoldDB" id="A0A9P0AVV5"/>
<dbReference type="EMBL" id="OV121142">
    <property type="protein sequence ID" value="CAH0549300.1"/>
    <property type="molecule type" value="Genomic_DNA"/>
</dbReference>
<feature type="domain" description="C2H2-type" evidence="6">
    <location>
        <begin position="315"/>
        <end position="343"/>
    </location>
</feature>
<proteinExistence type="predicted"/>
<evidence type="ECO:0000256" key="1">
    <source>
        <dbReference type="ARBA" id="ARBA00022723"/>
    </source>
</evidence>
<dbReference type="PROSITE" id="PS50157">
    <property type="entry name" value="ZINC_FINGER_C2H2_2"/>
    <property type="match status" value="6"/>
</dbReference>